<gene>
    <name evidence="1" type="ORF">BCR15_03415</name>
</gene>
<accession>A0A1C0ANI5</accession>
<protein>
    <submittedName>
        <fullName evidence="1">Uncharacterized protein</fullName>
    </submittedName>
</protein>
<reference evidence="2" key="1">
    <citation type="submission" date="2016-07" db="EMBL/GenBank/DDBJ databases">
        <authorList>
            <person name="Florea S."/>
            <person name="Webb J.S."/>
            <person name="Jaromczyk J."/>
            <person name="Schardl C.L."/>
        </authorList>
    </citation>
    <scope>NUCLEOTIDE SEQUENCE [LARGE SCALE GENOMIC DNA]</scope>
    <source>
        <strain evidence="2">IPBSL-7</strain>
    </source>
</reference>
<dbReference type="Proteomes" id="UP000093501">
    <property type="component" value="Unassembled WGS sequence"/>
</dbReference>
<dbReference type="PANTHER" id="PTHR35335:SF1">
    <property type="entry name" value="UPF0716 PROTEIN FXSA"/>
    <property type="match status" value="1"/>
</dbReference>
<name>A0A1C0ANI5_9ACTN</name>
<dbReference type="NCBIfam" id="NF008528">
    <property type="entry name" value="PRK11463.1-2"/>
    <property type="match status" value="1"/>
</dbReference>
<dbReference type="PANTHER" id="PTHR35335">
    <property type="entry name" value="UPF0716 PROTEIN FXSA"/>
    <property type="match status" value="1"/>
</dbReference>
<evidence type="ECO:0000313" key="2">
    <source>
        <dbReference type="Proteomes" id="UP000093501"/>
    </source>
</evidence>
<dbReference type="EMBL" id="MBQD01000020">
    <property type="protein sequence ID" value="OCL34742.1"/>
    <property type="molecule type" value="Genomic_DNA"/>
</dbReference>
<evidence type="ECO:0000313" key="1">
    <source>
        <dbReference type="EMBL" id="OCL34742.1"/>
    </source>
</evidence>
<proteinExistence type="predicted"/>
<comment type="caution">
    <text evidence="1">The sequence shown here is derived from an EMBL/GenBank/DDBJ whole genome shotgun (WGS) entry which is preliminary data.</text>
</comment>
<dbReference type="RefSeq" id="WP_068751424.1">
    <property type="nucleotide sequence ID" value="NZ_MBQD01000020.1"/>
</dbReference>
<sequence>MSGQRGTPRAVGLKIGVVGLVIFLLVFAEIAAILWVAGEIGWWTLAILLTTTLIGIVLLQREWRKAWAGLADALRSGELPSGRLADASLVLIGGVLLVLPGLLTDVIGLLLLLPFTRPFMRSALAWVASAALKRSGTPAGPSSVIRGDVVAEPQTLIPEIEHDDQPPTERQ</sequence>
<dbReference type="Pfam" id="PF04186">
    <property type="entry name" value="FxsA"/>
    <property type="match status" value="1"/>
</dbReference>
<dbReference type="InterPro" id="IPR007313">
    <property type="entry name" value="FxsA"/>
</dbReference>
<dbReference type="AlphaFoldDB" id="A0A1C0ANI5"/>
<organism evidence="1 2">
    <name type="scientific">Tessaracoccus lapidicaptus</name>
    <dbReference type="NCBI Taxonomy" id="1427523"/>
    <lineage>
        <taxon>Bacteria</taxon>
        <taxon>Bacillati</taxon>
        <taxon>Actinomycetota</taxon>
        <taxon>Actinomycetes</taxon>
        <taxon>Propionibacteriales</taxon>
        <taxon>Propionibacteriaceae</taxon>
        <taxon>Tessaracoccus</taxon>
    </lineage>
</organism>
<keyword evidence="2" id="KW-1185">Reference proteome</keyword>
<dbReference type="GO" id="GO:0016020">
    <property type="term" value="C:membrane"/>
    <property type="evidence" value="ECO:0007669"/>
    <property type="project" value="InterPro"/>
</dbReference>